<dbReference type="InterPro" id="IPR036322">
    <property type="entry name" value="WD40_repeat_dom_sf"/>
</dbReference>
<feature type="repeat" description="WD" evidence="11">
    <location>
        <begin position="116"/>
        <end position="150"/>
    </location>
</feature>
<feature type="region of interest" description="Disordered" evidence="12">
    <location>
        <begin position="585"/>
        <end position="642"/>
    </location>
</feature>
<evidence type="ECO:0000256" key="8">
    <source>
        <dbReference type="ARBA" id="ARBA00022694"/>
    </source>
</evidence>
<evidence type="ECO:0000256" key="7">
    <source>
        <dbReference type="ARBA" id="ARBA00022574"/>
    </source>
</evidence>
<evidence type="ECO:0000256" key="9">
    <source>
        <dbReference type="ARBA" id="ARBA00022737"/>
    </source>
</evidence>
<accession>A0ABQ9YG14</accession>
<evidence type="ECO:0000313" key="13">
    <source>
        <dbReference type="EMBL" id="KAK2962718.1"/>
    </source>
</evidence>
<dbReference type="Pfam" id="PF00400">
    <property type="entry name" value="WD40"/>
    <property type="match status" value="3"/>
</dbReference>
<protein>
    <recommendedName>
        <fullName evidence="5">Elongator complex protein 2</fullName>
    </recommendedName>
</protein>
<keyword evidence="6" id="KW-0963">Cytoplasm</keyword>
<dbReference type="Proteomes" id="UP001281761">
    <property type="component" value="Unassembled WGS sequence"/>
</dbReference>
<evidence type="ECO:0000256" key="5">
    <source>
        <dbReference type="ARBA" id="ARBA00020267"/>
    </source>
</evidence>
<dbReference type="SMART" id="SM00320">
    <property type="entry name" value="WD40"/>
    <property type="match status" value="4"/>
</dbReference>
<keyword evidence="9" id="KW-0677">Repeat</keyword>
<dbReference type="Gene3D" id="2.130.10.10">
    <property type="entry name" value="YVTN repeat-like/Quinoprotein amine dehydrogenase"/>
    <property type="match status" value="3"/>
</dbReference>
<evidence type="ECO:0000256" key="3">
    <source>
        <dbReference type="ARBA" id="ARBA00005043"/>
    </source>
</evidence>
<proteinExistence type="inferred from homology"/>
<comment type="subcellular location">
    <subcellularLocation>
        <location evidence="2">Cytoplasm</location>
    </subcellularLocation>
    <subcellularLocation>
        <location evidence="1">Nucleus</location>
    </subcellularLocation>
</comment>
<dbReference type="PANTHER" id="PTHR44111:SF1">
    <property type="entry name" value="ELONGATOR COMPLEX PROTEIN 2"/>
    <property type="match status" value="1"/>
</dbReference>
<reference evidence="13 14" key="1">
    <citation type="journal article" date="2022" name="bioRxiv">
        <title>Genomics of Preaxostyla Flagellates Illuminates Evolutionary Transitions and the Path Towards Mitochondrial Loss.</title>
        <authorList>
            <person name="Novak L.V.F."/>
            <person name="Treitli S.C."/>
            <person name="Pyrih J."/>
            <person name="Halakuc P."/>
            <person name="Pipaliya S.V."/>
            <person name="Vacek V."/>
            <person name="Brzon O."/>
            <person name="Soukal P."/>
            <person name="Eme L."/>
            <person name="Dacks J.B."/>
            <person name="Karnkowska A."/>
            <person name="Elias M."/>
            <person name="Hampl V."/>
        </authorList>
    </citation>
    <scope>NUCLEOTIDE SEQUENCE [LARGE SCALE GENOMIC DNA]</scope>
    <source>
        <strain evidence="13">NAU3</strain>
        <tissue evidence="13">Gut</tissue>
    </source>
</reference>
<comment type="similarity">
    <text evidence="4">Belongs to the WD repeat ELP2 family.</text>
</comment>
<comment type="pathway">
    <text evidence="3">tRNA modification; 5-methoxycarbonylmethyl-2-thiouridine-tRNA biosynthesis.</text>
</comment>
<dbReference type="PANTHER" id="PTHR44111">
    <property type="entry name" value="ELONGATOR COMPLEX PROTEIN 2"/>
    <property type="match status" value="1"/>
</dbReference>
<evidence type="ECO:0000256" key="6">
    <source>
        <dbReference type="ARBA" id="ARBA00022490"/>
    </source>
</evidence>
<organism evidence="13 14">
    <name type="scientific">Blattamonas nauphoetae</name>
    <dbReference type="NCBI Taxonomy" id="2049346"/>
    <lineage>
        <taxon>Eukaryota</taxon>
        <taxon>Metamonada</taxon>
        <taxon>Preaxostyla</taxon>
        <taxon>Oxymonadida</taxon>
        <taxon>Blattamonas</taxon>
    </lineage>
</organism>
<name>A0ABQ9YG14_9EUKA</name>
<gene>
    <name evidence="13" type="ORF">BLNAU_2151</name>
</gene>
<keyword evidence="10" id="KW-0539">Nucleus</keyword>
<evidence type="ECO:0000256" key="2">
    <source>
        <dbReference type="ARBA" id="ARBA00004496"/>
    </source>
</evidence>
<dbReference type="InterPro" id="IPR001680">
    <property type="entry name" value="WD40_rpt"/>
</dbReference>
<dbReference type="PROSITE" id="PS50082">
    <property type="entry name" value="WD_REPEATS_2"/>
    <property type="match status" value="1"/>
</dbReference>
<evidence type="ECO:0000256" key="4">
    <source>
        <dbReference type="ARBA" id="ARBA00005881"/>
    </source>
</evidence>
<feature type="region of interest" description="Disordered" evidence="12">
    <location>
        <begin position="442"/>
        <end position="463"/>
    </location>
</feature>
<feature type="compositionally biased region" description="Basic and acidic residues" evidence="12">
    <location>
        <begin position="611"/>
        <end position="637"/>
    </location>
</feature>
<evidence type="ECO:0000256" key="1">
    <source>
        <dbReference type="ARBA" id="ARBA00004123"/>
    </source>
</evidence>
<keyword evidence="7 11" id="KW-0853">WD repeat</keyword>
<dbReference type="EMBL" id="JARBJD010000009">
    <property type="protein sequence ID" value="KAK2962718.1"/>
    <property type="molecule type" value="Genomic_DNA"/>
</dbReference>
<evidence type="ECO:0000256" key="11">
    <source>
        <dbReference type="PROSITE-ProRule" id="PRU00221"/>
    </source>
</evidence>
<evidence type="ECO:0000256" key="12">
    <source>
        <dbReference type="SAM" id="MobiDB-lite"/>
    </source>
</evidence>
<dbReference type="InterPro" id="IPR015943">
    <property type="entry name" value="WD40/YVTN_repeat-like_dom_sf"/>
</dbReference>
<dbReference type="InterPro" id="IPR037289">
    <property type="entry name" value="Elp2"/>
</dbReference>
<keyword evidence="8" id="KW-0819">tRNA processing</keyword>
<sequence>MSLINSSTLNLNIEDIRSGCNKFPGSVCWGTNSLVLYGSHSSVAVYRPSLAKLISLLSGHTDSVTCVRWIHNLQNGFNNRYFTPELEFISGSADSTMILWRITNNQSNPFEIVQVLRGHSGAIQSLEIVSMPNGANFLVSTSSDHSLMIWFRASPTQPFQIFQSISFAPSFPMSIALFSYSSLDLGVLLAVGCEGDLETGTAPDRLMTDYVYLASASQDNTALSATLGLNPHSPEGETVDESASFVGIHEATLTGHTSKVTAIVWAPPRRTEKAGHPTLVQPSLLVTSSMDSLVMVWRPEGEGALWMNEVCLGQITENTLGFTGVVLGETGKAILGHRYNGALELWGKEGLFDGERGEEGRDAMGWQSYPTVTGASAPITSLSSISAFPAVLSSSLLSSTVSVYAPRHFNSPVPHISFFEIARPLVHGHKVVGVCVADEGDMEEKEEEEPQVGTGPPVKKGRKLKRSRLPLSIAVASEEKPLRVLEATQDFFKMYHSATASPFHHNTCPHSHPLPAPSPSLTNPPLSICPTLMSLSSAARAEASTQRLSNIPIFDGGRDDQDDEGGLDAKTKAALDVIGFADDEDGAKEKGKKKAKTDAPVEKKVMRKGLKASEKKKMRAEERERDEVDDHSASDNDVHDEDEHDVVVQLVNAQPLSLPLMHQQQLKAEEEAAKLNEEDCTVPTHPPSIIPVEPMLRSHTLWPEQNQLFGHPTEANCITSTRRYTPLVEWRKTEQKRAEEERKKADNNDTNQVFPTPHLIVSGAISTCSKGGVVSIWAALTSKRGTSSAKKWYRVFCGRVHDETVCSVCVSDWMFEKKPKAVTDQNEEANSTDTAAPFIWVVSTSEDGTIAFLLFSFTSDSTVQPSSFASLSSFAPLSSTASMSTLTAAGLCIPTLHSMWMCDYTHASHFEPSVPTAPTTAPEASRRLDMPSLKEKKEVTSAVFVTVKRKNRAEEAGVCVCGCADGNLVVFQCGVELDLSSPTIPCPISHILTVKFCEDELNVAAGVTALQTLKVDDEHSLLAVGRANGAIELFSISADDYPIIMKHVLRPASNAHSLLPPSLLLETSQSSSVSTVSSHTLPTCSVTSLAFLDLHTECRCPDRECVHIEREKDIFIAAGSSDYSIRFYSLTGV</sequence>
<comment type="caution">
    <text evidence="13">The sequence shown here is derived from an EMBL/GenBank/DDBJ whole genome shotgun (WGS) entry which is preliminary data.</text>
</comment>
<evidence type="ECO:0000256" key="10">
    <source>
        <dbReference type="ARBA" id="ARBA00023242"/>
    </source>
</evidence>
<keyword evidence="14" id="KW-1185">Reference proteome</keyword>
<dbReference type="SUPFAM" id="SSF50978">
    <property type="entry name" value="WD40 repeat-like"/>
    <property type="match status" value="2"/>
</dbReference>
<evidence type="ECO:0000313" key="14">
    <source>
        <dbReference type="Proteomes" id="UP001281761"/>
    </source>
</evidence>